<dbReference type="InterPro" id="IPR007963">
    <property type="entry name" value="Peptidase_M61_catalytic"/>
</dbReference>
<sequence length="496" mass="56770">MVSFRNLSLGILFISFFHSLYSQQHDNYLLTYSPIEKGVIAVTANLTLEDSVLYMSQNSSKWRNFPDYVKELRVTDNSEQLVNTQFQDSAKWVLRNVRAGDRVKVKYELHVDHEEREWPGGIDGVAYKRDYGIMTSGRALFVMNGRNKKKIKVGVELPEGSKISTPWREKDGEENYFEITNLEDLQESFLFAGTHDEILMNRESFTLKFVLGGKTLSQQKQKLVNTANQLLDYYIKLMGGIPEPASGTSLDQCLVIITENDKTDGEVIGNHISMFMDADGEPQAQMIGWFIFAHEFFHFWNGKSLRFEGTRSDWFKEGVSNYYTLKGLNQVGFIDEAGYKTMLNNLFFQRYINDPGLGEKSPVFSADGFSKDNHWGLIYGGGLFAGIASDMMIRHNSSNEKSLDDLMRYLFKEYAGTDQLIDNSTLKKHIMDLGFKEFDDFFDTYLSGTKTIHLDPYLKYAGAEVIQEGENLSINVREERSELQAEIWEGFLGSLE</sequence>
<dbReference type="RefSeq" id="WP_240714164.1">
    <property type="nucleotide sequence ID" value="NZ_JAKVTV010000004.1"/>
</dbReference>
<dbReference type="AlphaFoldDB" id="A0A9X2AB86"/>
<organism evidence="3 4">
    <name type="scientific">Christiangramia lutea</name>
    <dbReference type="NCBI Taxonomy" id="1607951"/>
    <lineage>
        <taxon>Bacteria</taxon>
        <taxon>Pseudomonadati</taxon>
        <taxon>Bacteroidota</taxon>
        <taxon>Flavobacteriia</taxon>
        <taxon>Flavobacteriales</taxon>
        <taxon>Flavobacteriaceae</taxon>
        <taxon>Christiangramia</taxon>
    </lineage>
</organism>
<name>A0A9X2AB86_9FLAO</name>
<dbReference type="Pfam" id="PF05299">
    <property type="entry name" value="Peptidase_M61"/>
    <property type="match status" value="1"/>
</dbReference>
<keyword evidence="4" id="KW-1185">Reference proteome</keyword>
<reference evidence="3" key="1">
    <citation type="submission" date="2022-03" db="EMBL/GenBank/DDBJ databases">
        <title>Gramella crocea sp. nov., isolated from activated sludge of a seafood processing plant.</title>
        <authorList>
            <person name="Zhang X."/>
        </authorList>
    </citation>
    <scope>NUCLEOTIDE SEQUENCE</scope>
    <source>
        <strain evidence="3">YJ019</strain>
    </source>
</reference>
<dbReference type="SUPFAM" id="SSF55486">
    <property type="entry name" value="Metalloproteases ('zincins'), catalytic domain"/>
    <property type="match status" value="1"/>
</dbReference>
<dbReference type="InterPro" id="IPR027268">
    <property type="entry name" value="Peptidase_M4/M1_CTD_sf"/>
</dbReference>
<dbReference type="Pfam" id="PF17899">
    <property type="entry name" value="Peptidase_M61_N"/>
    <property type="match status" value="1"/>
</dbReference>
<dbReference type="EMBL" id="JAKVTV010000004">
    <property type="protein sequence ID" value="MCH4824006.1"/>
    <property type="molecule type" value="Genomic_DNA"/>
</dbReference>
<evidence type="ECO:0000313" key="4">
    <source>
        <dbReference type="Proteomes" id="UP001139226"/>
    </source>
</evidence>
<feature type="domain" description="Peptidase M61 N-terminal" evidence="2">
    <location>
        <begin position="62"/>
        <end position="188"/>
    </location>
</feature>
<evidence type="ECO:0000313" key="3">
    <source>
        <dbReference type="EMBL" id="MCH4824006.1"/>
    </source>
</evidence>
<dbReference type="InterPro" id="IPR040756">
    <property type="entry name" value="Peptidase_M61_N"/>
</dbReference>
<evidence type="ECO:0000259" key="2">
    <source>
        <dbReference type="Pfam" id="PF17899"/>
    </source>
</evidence>
<protein>
    <submittedName>
        <fullName evidence="3">Uncharacterized protein</fullName>
    </submittedName>
</protein>
<dbReference type="Gene3D" id="1.10.390.10">
    <property type="entry name" value="Neutral Protease Domain 2"/>
    <property type="match status" value="1"/>
</dbReference>
<accession>A0A9X2AB86</accession>
<evidence type="ECO:0000259" key="1">
    <source>
        <dbReference type="Pfam" id="PF05299"/>
    </source>
</evidence>
<dbReference type="Proteomes" id="UP001139226">
    <property type="component" value="Unassembled WGS sequence"/>
</dbReference>
<comment type="caution">
    <text evidence="3">The sequence shown here is derived from an EMBL/GenBank/DDBJ whole genome shotgun (WGS) entry which is preliminary data.</text>
</comment>
<gene>
    <name evidence="3" type="ORF">ML462_12575</name>
</gene>
<feature type="domain" description="Peptidase M61 catalytic" evidence="1">
    <location>
        <begin position="291"/>
        <end position="361"/>
    </location>
</feature>
<proteinExistence type="predicted"/>